<dbReference type="HOGENOM" id="CLU_114449_0_0_9"/>
<organism evidence="2 3">
    <name type="scientific">Coprobacillus cateniformis</name>
    <dbReference type="NCBI Taxonomy" id="100884"/>
    <lineage>
        <taxon>Bacteria</taxon>
        <taxon>Bacillati</taxon>
        <taxon>Bacillota</taxon>
        <taxon>Erysipelotrichia</taxon>
        <taxon>Erysipelotrichales</taxon>
        <taxon>Coprobacillaceae</taxon>
        <taxon>Coprobacillus</taxon>
    </lineage>
</organism>
<accession>E7GAP8</accession>
<comment type="similarity">
    <text evidence="1">Belongs to the bactofilin family.</text>
</comment>
<dbReference type="RefSeq" id="WP_008788940.1">
    <property type="nucleotide sequence ID" value="NZ_AKCB01000001.1"/>
</dbReference>
<dbReference type="PANTHER" id="PTHR35024">
    <property type="entry name" value="HYPOTHETICAL CYTOSOLIC PROTEIN"/>
    <property type="match status" value="1"/>
</dbReference>
<evidence type="ECO:0000256" key="1">
    <source>
        <dbReference type="ARBA" id="ARBA00044755"/>
    </source>
</evidence>
<dbReference type="Pfam" id="PF04519">
    <property type="entry name" value="Bactofilin"/>
    <property type="match status" value="1"/>
</dbReference>
<comment type="caution">
    <text evidence="2">The sequence shown here is derived from an EMBL/GenBank/DDBJ whole genome shotgun (WGS) entry which is preliminary data.</text>
</comment>
<dbReference type="STRING" id="100884.GCA_000269565_01934"/>
<dbReference type="InterPro" id="IPR007607">
    <property type="entry name" value="BacA/B"/>
</dbReference>
<dbReference type="EMBL" id="ADKX01000032">
    <property type="protein sequence ID" value="EFW04949.1"/>
    <property type="molecule type" value="Genomic_DNA"/>
</dbReference>
<dbReference type="PANTHER" id="PTHR35024:SF4">
    <property type="entry name" value="POLYMER-FORMING CYTOSKELETAL PROTEIN"/>
    <property type="match status" value="1"/>
</dbReference>
<dbReference type="AlphaFoldDB" id="E7GAP8"/>
<reference evidence="2 3" key="1">
    <citation type="submission" date="2010-12" db="EMBL/GenBank/DDBJ databases">
        <title>The Genome Sequence of Coprobacillus sp. strain 29_1.</title>
        <authorList>
            <consortium name="The Broad Institute Genome Sequencing Platform"/>
            <person name="Earl A."/>
            <person name="Ward D."/>
            <person name="Feldgarden M."/>
            <person name="Gevers D."/>
            <person name="Daigneault M."/>
            <person name="Sibley C.D."/>
            <person name="White A."/>
            <person name="Strauss J."/>
            <person name="Allen-Vercoe E."/>
            <person name="Young S.K."/>
            <person name="Zeng Q."/>
            <person name="Gargeya S."/>
            <person name="Fitzgerald M."/>
            <person name="Haas B."/>
            <person name="Abouelleil A."/>
            <person name="Alvarado L."/>
            <person name="Arachchi H.M."/>
            <person name="Berlin A."/>
            <person name="Brown A."/>
            <person name="Chapman S.B."/>
            <person name="Chen Z."/>
            <person name="Dunbar C."/>
            <person name="Freedman E."/>
            <person name="Gearin G."/>
            <person name="Gellesch M."/>
            <person name="Goldberg J."/>
            <person name="Griggs A."/>
            <person name="Gujja S."/>
            <person name="Heilman E."/>
            <person name="Heiman D."/>
            <person name="Howarth C."/>
            <person name="Larson L."/>
            <person name="Lui A."/>
            <person name="MacDonald P.J.P."/>
            <person name="Mehta T."/>
            <person name="Montmayeur A."/>
            <person name="Murphy C."/>
            <person name="Neiman D."/>
            <person name="Pearson M."/>
            <person name="Priest M."/>
            <person name="Roberts A."/>
            <person name="Saif S."/>
            <person name="Shea T."/>
            <person name="Shenoy N."/>
            <person name="Sisk P."/>
            <person name="Stolte C."/>
            <person name="Sykes S."/>
            <person name="White J."/>
            <person name="Yandava C."/>
            <person name="Nusbaum C."/>
            <person name="Birren B."/>
        </authorList>
    </citation>
    <scope>NUCLEOTIDE SEQUENCE [LARGE SCALE GENOMIC DNA]</scope>
    <source>
        <strain evidence="2 3">29_1</strain>
    </source>
</reference>
<gene>
    <name evidence="2" type="ORF">HMPREF9488_01838</name>
</gene>
<evidence type="ECO:0000313" key="3">
    <source>
        <dbReference type="Proteomes" id="UP000003157"/>
    </source>
</evidence>
<proteinExistence type="inferred from homology"/>
<evidence type="ECO:0008006" key="4">
    <source>
        <dbReference type="Google" id="ProtNLM"/>
    </source>
</evidence>
<name>E7GAP8_9FIRM</name>
<keyword evidence="3" id="KW-1185">Reference proteome</keyword>
<dbReference type="OrthoDB" id="5593698at2"/>
<sequence>MDKKSSFKNKILDRYFEVVEDEVITESPITSTVDNMEQSEVRVETASVTDEVSVVKTPTIISSETVLQGNVNGSNDLEVCGQIIGDITVEGMVKVLSGAVTGNIKATKIFIKDSIIDGNIDSDSMIDIIGKSEIKGNIKGGDIVINGRCKGNIVASEHLKLLERAMIRGDLQTKLIRIEDGAILEGYLKMI</sequence>
<dbReference type="Proteomes" id="UP000003157">
    <property type="component" value="Unassembled WGS sequence"/>
</dbReference>
<dbReference type="GeneID" id="78229788"/>
<dbReference type="eggNOG" id="COG1664">
    <property type="taxonomic scope" value="Bacteria"/>
</dbReference>
<evidence type="ECO:0000313" key="2">
    <source>
        <dbReference type="EMBL" id="EFW04949.1"/>
    </source>
</evidence>
<protein>
    <recommendedName>
        <fullName evidence="4">Polymer-forming cytoskeletal protein</fullName>
    </recommendedName>
</protein>